<feature type="compositionally biased region" description="Low complexity" evidence="1">
    <location>
        <begin position="272"/>
        <end position="281"/>
    </location>
</feature>
<dbReference type="OrthoDB" id="10487555at2759"/>
<sequence>MSDPRLKSEGNTSNEAEPPSLRWSAASTFYNSSHEDRENIPPTSPFEPPELTRSPAIQDDFGQYGRDDRNERIIKQEPKGDDNGYVYTFHPNSYVSTPIERQPLPSVLSDEIEFQDYMLGSMDDNGLKRRLRSDWYGEDAAKLEGSTFRFTPEDLREAAAARHGFDQTFHEYMMSIGAVEDTREREGEREGDGTLTEKQRAEIAEPSIIARFALAEMNERRGLLESSLSFSSPSSSSSSSESSSESSDGSSSNSNDDQDDTGEPSGDGARPESGSESLSKGSSDRDKSSKSSSRPSEKLPGSSDSGNRADDEDGIPSPDGAKIIPSIELQSSTSQSSLKRKASDGRSEIPIPQSPKQENSDEAAEQQLMSQLMHHIHLDTTSEQRRQEQERRQREQQQQQEEQRRRPGCLIQPPVLAWVQNILNRETEQQGQQPQGQQQQQHESQATTQGGPPPIPPWLMQLPTQEEVRRTRDERRAQQRQQQYEIYLDAMQLPGSPLPPFQEYIDFMDSLGHARSPELTYQEYIKYLDIMAAEESQESSFETTTHGRRYPHDLWPEQVSPTPIRPPKRKGLSLGEGGDDGAPPKRSRTGALAPVATGVSALGQGLERPPLKEEGGQVRDQSRRRRRGSSLEAIKEEEDQGASPTKRARTGGEEPGHPSEQQPREGAGEQPGQHWVQNDLGQREEQWRQHQEQQSQQQPGRQPGQAPGQVPVRQLLPSIEFPDEPESLRRAHAEREGTVQASPIFTNERTMEMVRGVSYQPPDDQGRWNVPRDLANQARNTDAARIFRRQHEEHQETLAGPRRQSIRALLEEGEETEIEESSEERESANRSSSERSLPQQSRRGRDPRPVPPTTVWSLVPSKPRLGGVTAAAGVPPSTPPSQRGRLGSSVFGSEESRSAEKLDSSPPLISGGPRPSPASVQSEGPGPGPGLVPGPDPAPASAQPQPDPAATPATPAPVVAYRDPVANPASSRAVSDPPFATHTGGTPSPLRPFSAPPTAQYTEPAQPPAQPPTSNQPQRRRSTRQIRQTSMARESEAQAEYGRRRSQASSGQIQTGGGRRQTQSRSKAGKTKTQTNAGVRKPKTQTGAGTKKNGGQTRAIPAGRRTTGGTTTRTRRPNTRTQSNTQPPQPQQQPQQQTQQTQAGASGSRNKMRSGRISKKPQRLGFE</sequence>
<feature type="compositionally biased region" description="Acidic residues" evidence="1">
    <location>
        <begin position="811"/>
        <end position="823"/>
    </location>
</feature>
<dbReference type="RefSeq" id="XP_002486316.1">
    <property type="nucleotide sequence ID" value="XM_002486271.1"/>
</dbReference>
<feature type="region of interest" description="Disordered" evidence="1">
    <location>
        <begin position="788"/>
        <end position="1167"/>
    </location>
</feature>
<reference evidence="3" key="1">
    <citation type="journal article" date="2015" name="Genome Announc.">
        <title>Genome sequence of the AIDS-associated pathogen Penicillium marneffei (ATCC18224) and its near taxonomic relative Talaromyces stipitatus (ATCC10500).</title>
        <authorList>
            <person name="Nierman W.C."/>
            <person name="Fedorova-Abrams N.D."/>
            <person name="Andrianopoulos A."/>
        </authorList>
    </citation>
    <scope>NUCLEOTIDE SEQUENCE [LARGE SCALE GENOMIC DNA]</scope>
    <source>
        <strain evidence="3">ATCC 10500 / CBS 375.48 / QM 6759 / NRRL 1006</strain>
    </source>
</reference>
<gene>
    <name evidence="2" type="ORF">TSTA_103050</name>
</gene>
<organism evidence="2 3">
    <name type="scientific">Talaromyces stipitatus (strain ATCC 10500 / CBS 375.48 / QM 6759 / NRRL 1006)</name>
    <name type="common">Penicillium stipitatum</name>
    <dbReference type="NCBI Taxonomy" id="441959"/>
    <lineage>
        <taxon>Eukaryota</taxon>
        <taxon>Fungi</taxon>
        <taxon>Dikarya</taxon>
        <taxon>Ascomycota</taxon>
        <taxon>Pezizomycotina</taxon>
        <taxon>Eurotiomycetes</taxon>
        <taxon>Eurotiomycetidae</taxon>
        <taxon>Eurotiales</taxon>
        <taxon>Trichocomaceae</taxon>
        <taxon>Talaromyces</taxon>
        <taxon>Talaromyces sect. Talaromyces</taxon>
    </lineage>
</organism>
<feature type="region of interest" description="Disordered" evidence="1">
    <location>
        <begin position="1"/>
        <end position="86"/>
    </location>
</feature>
<feature type="compositionally biased region" description="Basic and acidic residues" evidence="1">
    <location>
        <begin position="726"/>
        <end position="737"/>
    </location>
</feature>
<feature type="compositionally biased region" description="Low complexity" evidence="1">
    <location>
        <begin position="1097"/>
        <end position="1112"/>
    </location>
</feature>
<feature type="compositionally biased region" description="Polar residues" evidence="1">
    <location>
        <begin position="739"/>
        <end position="748"/>
    </location>
</feature>
<dbReference type="Proteomes" id="UP000001745">
    <property type="component" value="Unassembled WGS sequence"/>
</dbReference>
<dbReference type="InParanoid" id="B8MNI9"/>
<evidence type="ECO:0000256" key="1">
    <source>
        <dbReference type="SAM" id="MobiDB-lite"/>
    </source>
</evidence>
<dbReference type="EMBL" id="EQ962658">
    <property type="protein sequence ID" value="EED14078.1"/>
    <property type="molecule type" value="Genomic_DNA"/>
</dbReference>
<feature type="compositionally biased region" description="Pro residues" evidence="1">
    <location>
        <begin position="926"/>
        <end position="938"/>
    </location>
</feature>
<feature type="compositionally biased region" description="Basic residues" evidence="1">
    <location>
        <begin position="1150"/>
        <end position="1167"/>
    </location>
</feature>
<feature type="compositionally biased region" description="Basic and acidic residues" evidence="1">
    <location>
        <begin position="65"/>
        <end position="82"/>
    </location>
</feature>
<feature type="region of interest" description="Disordered" evidence="1">
    <location>
        <begin position="538"/>
        <end position="749"/>
    </location>
</feature>
<feature type="compositionally biased region" description="Basic and acidic residues" evidence="1">
    <location>
        <begin position="894"/>
        <end position="903"/>
    </location>
</feature>
<proteinExistence type="predicted"/>
<feature type="region of interest" description="Disordered" evidence="1">
    <location>
        <begin position="179"/>
        <end position="202"/>
    </location>
</feature>
<feature type="region of interest" description="Disordered" evidence="1">
    <location>
        <begin position="226"/>
        <end position="411"/>
    </location>
</feature>
<keyword evidence="3" id="KW-1185">Reference proteome</keyword>
<evidence type="ECO:0000313" key="2">
    <source>
        <dbReference type="EMBL" id="EED14078.1"/>
    </source>
</evidence>
<evidence type="ECO:0000313" key="3">
    <source>
        <dbReference type="Proteomes" id="UP000001745"/>
    </source>
</evidence>
<feature type="compositionally biased region" description="Low complexity" evidence="1">
    <location>
        <begin position="939"/>
        <end position="960"/>
    </location>
</feature>
<feature type="compositionally biased region" description="Low complexity" evidence="1">
    <location>
        <begin position="226"/>
        <end position="254"/>
    </location>
</feature>
<feature type="compositionally biased region" description="Low complexity" evidence="1">
    <location>
        <begin position="429"/>
        <end position="450"/>
    </location>
</feature>
<feature type="compositionally biased region" description="Basic and acidic residues" evidence="1">
    <location>
        <begin position="609"/>
        <end position="621"/>
    </location>
</feature>
<feature type="compositionally biased region" description="Low complexity" evidence="1">
    <location>
        <begin position="692"/>
        <end position="714"/>
    </location>
</feature>
<feature type="region of interest" description="Disordered" evidence="1">
    <location>
        <begin position="427"/>
        <end position="460"/>
    </location>
</feature>
<protein>
    <submittedName>
        <fullName evidence="2">Uncharacterized protein</fullName>
    </submittedName>
</protein>
<dbReference type="HOGENOM" id="CLU_274529_0_0_1"/>
<feature type="compositionally biased region" description="Basic and acidic residues" evidence="1">
    <location>
        <begin position="180"/>
        <end position="202"/>
    </location>
</feature>
<feature type="compositionally biased region" description="Low complexity" evidence="1">
    <location>
        <begin position="290"/>
        <end position="300"/>
    </location>
</feature>
<accession>B8MNI9</accession>
<dbReference type="VEuPathDB" id="FungiDB:TSTA_103050"/>
<feature type="compositionally biased region" description="Basic and acidic residues" evidence="1">
    <location>
        <begin position="681"/>
        <end position="691"/>
    </location>
</feature>
<dbReference type="AlphaFoldDB" id="B8MNI9"/>
<feature type="compositionally biased region" description="Low complexity" evidence="1">
    <location>
        <begin position="1132"/>
        <end position="1142"/>
    </location>
</feature>
<feature type="compositionally biased region" description="Basic and acidic residues" evidence="1">
    <location>
        <begin position="376"/>
        <end position="405"/>
    </location>
</feature>
<dbReference type="GeneID" id="8102924"/>
<dbReference type="STRING" id="441959.B8MNI9"/>
<feature type="compositionally biased region" description="Basic and acidic residues" evidence="1">
    <location>
        <begin position="650"/>
        <end position="667"/>
    </location>
</feature>
<dbReference type="OMA" id="FTNERTM"/>
<feature type="compositionally biased region" description="Polar residues" evidence="1">
    <location>
        <begin position="1084"/>
        <end position="1096"/>
    </location>
</feature>
<name>B8MNI9_TALSN</name>